<reference evidence="1" key="2">
    <citation type="submission" date="2019-11" db="EMBL/GenBank/DDBJ databases">
        <title>Improved Assembly of Tolypothrix boutellei genome.</title>
        <authorList>
            <person name="Sarangi A.N."/>
            <person name="Mukherjee M."/>
            <person name="Ghosh S."/>
            <person name="Singh D."/>
            <person name="Das A."/>
            <person name="Kant S."/>
            <person name="Prusty A."/>
            <person name="Tripathy S."/>
        </authorList>
    </citation>
    <scope>NUCLEOTIDE SEQUENCE</scope>
    <source>
        <strain evidence="1">VB521301</strain>
    </source>
</reference>
<comment type="caution">
    <text evidence="2">The sequence shown here is derived from an EMBL/GenBank/DDBJ whole genome shotgun (WGS) entry which is preliminary data.</text>
</comment>
<proteinExistence type="predicted"/>
<dbReference type="AlphaFoldDB" id="A0A0C1QPR1"/>
<evidence type="ECO:0000313" key="1">
    <source>
        <dbReference type="EMBL" id="KAF3889038.1"/>
    </source>
</evidence>
<gene>
    <name evidence="2" type="ORF">DA73_0241125</name>
    <name evidence="1" type="ORF">DA73_0400028840</name>
</gene>
<dbReference type="Proteomes" id="UP000029738">
    <property type="component" value="Unassembled WGS sequence"/>
</dbReference>
<dbReference type="EMBL" id="JHEG04000001">
    <property type="protein sequence ID" value="KAF3889038.1"/>
    <property type="molecule type" value="Genomic_DNA"/>
</dbReference>
<dbReference type="STRING" id="1479485.DA73_0241125"/>
<accession>A0A0C1QPR1</accession>
<sequence length="166" mass="19122">MVKETSSDGHASFTTFLKHLEEARKLQIDWMTYGIDSVDLYVDDVDGDWLENWGEGEDEEVQRQKIVAAITGFLESNDWVAIRIRKHFNNESKPLEEIANELEKCLSILEFHERLFAVKKVLADGITTTDSEALTSAKCNDFELLDLAEELLEKLAENFCWVYRSN</sequence>
<keyword evidence="3" id="KW-1185">Reference proteome</keyword>
<dbReference type="EMBL" id="JHEG02000059">
    <property type="protein sequence ID" value="KIE07489.1"/>
    <property type="molecule type" value="Genomic_DNA"/>
</dbReference>
<name>A0A0C1QPR1_9CYAN</name>
<dbReference type="OrthoDB" id="518169at2"/>
<reference evidence="2" key="1">
    <citation type="journal article" date="2015" name="Genome Announc.">
        <title>Draft Genome Sequence of Tolypothrix boutellei Strain VB521301.</title>
        <authorList>
            <person name="Chandrababunaidu M.M."/>
            <person name="Singh D."/>
            <person name="Sen D."/>
            <person name="Bhan S."/>
            <person name="Das S."/>
            <person name="Gupta A."/>
            <person name="Adhikary S.P."/>
            <person name="Tripathy S."/>
        </authorList>
    </citation>
    <scope>NUCLEOTIDE SEQUENCE</scope>
    <source>
        <strain evidence="2">VB521301</strain>
    </source>
</reference>
<protein>
    <submittedName>
        <fullName evidence="2">Uncharacterized protein</fullName>
    </submittedName>
</protein>
<dbReference type="RefSeq" id="WP_038075953.1">
    <property type="nucleotide sequence ID" value="NZ_JHEG04000001.1"/>
</dbReference>
<evidence type="ECO:0000313" key="3">
    <source>
        <dbReference type="Proteomes" id="UP000029738"/>
    </source>
</evidence>
<evidence type="ECO:0000313" key="2">
    <source>
        <dbReference type="EMBL" id="KIE07489.1"/>
    </source>
</evidence>
<organism evidence="2">
    <name type="scientific">Tolypothrix bouteillei VB521301</name>
    <dbReference type="NCBI Taxonomy" id="1479485"/>
    <lineage>
        <taxon>Bacteria</taxon>
        <taxon>Bacillati</taxon>
        <taxon>Cyanobacteriota</taxon>
        <taxon>Cyanophyceae</taxon>
        <taxon>Nostocales</taxon>
        <taxon>Tolypothrichaceae</taxon>
        <taxon>Tolypothrix</taxon>
    </lineage>
</organism>